<dbReference type="RefSeq" id="WP_132415602.1">
    <property type="nucleotide sequence ID" value="NZ_SMKA01000392.1"/>
</dbReference>
<comment type="caution">
    <text evidence="2">The sequence shown here is derived from an EMBL/GenBank/DDBJ whole genome shotgun (WGS) entry which is preliminary data.</text>
</comment>
<dbReference type="Gene3D" id="3.40.630.30">
    <property type="match status" value="1"/>
</dbReference>
<keyword evidence="3" id="KW-1185">Reference proteome</keyword>
<protein>
    <submittedName>
        <fullName evidence="2">GNAT family N-acetyltransferase</fullName>
    </submittedName>
</protein>
<dbReference type="PROSITE" id="PS51186">
    <property type="entry name" value="GNAT"/>
    <property type="match status" value="1"/>
</dbReference>
<dbReference type="EMBL" id="SMKA01000392">
    <property type="protein sequence ID" value="TDC14550.1"/>
    <property type="molecule type" value="Genomic_DNA"/>
</dbReference>
<dbReference type="SUPFAM" id="SSF55729">
    <property type="entry name" value="Acyl-CoA N-acyltransferases (Nat)"/>
    <property type="match status" value="1"/>
</dbReference>
<reference evidence="2 3" key="1">
    <citation type="submission" date="2019-03" db="EMBL/GenBank/DDBJ databases">
        <title>Draft genome sequences of novel Actinobacteria.</title>
        <authorList>
            <person name="Sahin N."/>
            <person name="Ay H."/>
            <person name="Saygin H."/>
        </authorList>
    </citation>
    <scope>NUCLEOTIDE SEQUENCE [LARGE SCALE GENOMIC DNA]</scope>
    <source>
        <strain evidence="2 3">JCM 30547</strain>
    </source>
</reference>
<accession>A0A4R4P1Q5</accession>
<proteinExistence type="predicted"/>
<keyword evidence="2" id="KW-0808">Transferase</keyword>
<dbReference type="AlphaFoldDB" id="A0A4R4P1Q5"/>
<dbReference type="Pfam" id="PF00583">
    <property type="entry name" value="Acetyltransf_1"/>
    <property type="match status" value="1"/>
</dbReference>
<dbReference type="Proteomes" id="UP000295075">
    <property type="component" value="Unassembled WGS sequence"/>
</dbReference>
<name>A0A4R4P1Q5_9ACTN</name>
<dbReference type="CDD" id="cd04301">
    <property type="entry name" value="NAT_SF"/>
    <property type="match status" value="1"/>
</dbReference>
<feature type="domain" description="N-acetyltransferase" evidence="1">
    <location>
        <begin position="5"/>
        <end position="143"/>
    </location>
</feature>
<gene>
    <name evidence="2" type="ORF">E1261_42410</name>
</gene>
<evidence type="ECO:0000313" key="3">
    <source>
        <dbReference type="Proteomes" id="UP000295075"/>
    </source>
</evidence>
<dbReference type="OrthoDB" id="3376052at2"/>
<dbReference type="InterPro" id="IPR016181">
    <property type="entry name" value="Acyl_CoA_acyltransferase"/>
</dbReference>
<dbReference type="GO" id="GO:0016747">
    <property type="term" value="F:acyltransferase activity, transferring groups other than amino-acyl groups"/>
    <property type="evidence" value="ECO:0007669"/>
    <property type="project" value="InterPro"/>
</dbReference>
<evidence type="ECO:0000259" key="1">
    <source>
        <dbReference type="PROSITE" id="PS51186"/>
    </source>
</evidence>
<evidence type="ECO:0000313" key="2">
    <source>
        <dbReference type="EMBL" id="TDC14550.1"/>
    </source>
</evidence>
<organism evidence="2 3">
    <name type="scientific">Kribbella albertanoniae</name>
    <dbReference type="NCBI Taxonomy" id="1266829"/>
    <lineage>
        <taxon>Bacteria</taxon>
        <taxon>Bacillati</taxon>
        <taxon>Actinomycetota</taxon>
        <taxon>Actinomycetes</taxon>
        <taxon>Propionibacteriales</taxon>
        <taxon>Kribbellaceae</taxon>
        <taxon>Kribbella</taxon>
    </lineage>
</organism>
<dbReference type="InterPro" id="IPR000182">
    <property type="entry name" value="GNAT_dom"/>
</dbReference>
<sequence length="143" mass="16032">MSELRIVRVHDEVTLLDWQRVHNEIVPTAHLSVDEVRERTGRHVLEVAYDGEVLVGCSTVRPPSEETSAVTVIARILPAYRRQGFGETLYQHCLQQAEGAIVETHILASNVDGVRFAEKHGFAEVETYLLPGDTVPFVEMRLG</sequence>